<feature type="compositionally biased region" description="Basic and acidic residues" evidence="1">
    <location>
        <begin position="112"/>
        <end position="121"/>
    </location>
</feature>
<evidence type="ECO:0000256" key="1">
    <source>
        <dbReference type="SAM" id="MobiDB-lite"/>
    </source>
</evidence>
<feature type="region of interest" description="Disordered" evidence="1">
    <location>
        <begin position="254"/>
        <end position="355"/>
    </location>
</feature>
<dbReference type="Proteomes" id="UP000887013">
    <property type="component" value="Unassembled WGS sequence"/>
</dbReference>
<feature type="compositionally biased region" description="Low complexity" evidence="1">
    <location>
        <begin position="73"/>
        <end position="102"/>
    </location>
</feature>
<feature type="compositionally biased region" description="Polar residues" evidence="1">
    <location>
        <begin position="256"/>
        <end position="276"/>
    </location>
</feature>
<feature type="non-terminal residue" evidence="2">
    <location>
        <position position="1"/>
    </location>
</feature>
<gene>
    <name evidence="2" type="ORF">NPIL_316371</name>
</gene>
<keyword evidence="3" id="KW-1185">Reference proteome</keyword>
<protein>
    <submittedName>
        <fullName evidence="2">Uncharacterized protein</fullName>
    </submittedName>
</protein>
<feature type="region of interest" description="Disordered" evidence="1">
    <location>
        <begin position="73"/>
        <end position="130"/>
    </location>
</feature>
<name>A0A8X6TL34_NEPPI</name>
<feature type="compositionally biased region" description="Polar residues" evidence="1">
    <location>
        <begin position="1"/>
        <end position="18"/>
    </location>
</feature>
<organism evidence="2 3">
    <name type="scientific">Nephila pilipes</name>
    <name type="common">Giant wood spider</name>
    <name type="synonym">Nephila maculata</name>
    <dbReference type="NCBI Taxonomy" id="299642"/>
    <lineage>
        <taxon>Eukaryota</taxon>
        <taxon>Metazoa</taxon>
        <taxon>Ecdysozoa</taxon>
        <taxon>Arthropoda</taxon>
        <taxon>Chelicerata</taxon>
        <taxon>Arachnida</taxon>
        <taxon>Araneae</taxon>
        <taxon>Araneomorphae</taxon>
        <taxon>Entelegynae</taxon>
        <taxon>Araneoidea</taxon>
        <taxon>Nephilidae</taxon>
        <taxon>Nephila</taxon>
    </lineage>
</organism>
<sequence length="355" mass="37724">TLPNSSSTRQNIIQTTAYSKSPSDSSSPGASSFHPPTSSLRPSDYASPVVVLPCSSLPPTIAPVPVVPVLSSPAPSIASPRCPSSPAASSSSVQDSSSVPPAENELLFFDPKPQRRAHDDSSNSSASSEIEKILNSALPDSALSPIVSSLRECVASFPSARVSPDVLDLLLASSPNSDVLSPGSTASSPTKTTKSPPSVPAPLEIKTVPAFPKNTYAQALRKVLAKCPFCELKFYSQRTCDSHVLNLHNPAAIKTNIPNNQEPSVNSEKSSLNPQKIQKKKILAPESNNSSKSSKKVTSKPKVQNPPKNSVKTPNRKSLDLPVTSYQRKILSLGEPEKKKPPNVCLFPNLPSYQF</sequence>
<dbReference type="AlphaFoldDB" id="A0A8X6TL34"/>
<comment type="caution">
    <text evidence="2">The sequence shown here is derived from an EMBL/GenBank/DDBJ whole genome shotgun (WGS) entry which is preliminary data.</text>
</comment>
<feature type="region of interest" description="Disordered" evidence="1">
    <location>
        <begin position="1"/>
        <end position="45"/>
    </location>
</feature>
<evidence type="ECO:0000313" key="2">
    <source>
        <dbReference type="EMBL" id="GFT22378.1"/>
    </source>
</evidence>
<reference evidence="2" key="1">
    <citation type="submission" date="2020-08" db="EMBL/GenBank/DDBJ databases">
        <title>Multicomponent nature underlies the extraordinary mechanical properties of spider dragline silk.</title>
        <authorList>
            <person name="Kono N."/>
            <person name="Nakamura H."/>
            <person name="Mori M."/>
            <person name="Yoshida Y."/>
            <person name="Ohtoshi R."/>
            <person name="Malay A.D."/>
            <person name="Moran D.A.P."/>
            <person name="Tomita M."/>
            <person name="Numata K."/>
            <person name="Arakawa K."/>
        </authorList>
    </citation>
    <scope>NUCLEOTIDE SEQUENCE</scope>
</reference>
<proteinExistence type="predicted"/>
<feature type="region of interest" description="Disordered" evidence="1">
    <location>
        <begin position="177"/>
        <end position="201"/>
    </location>
</feature>
<dbReference type="EMBL" id="BMAW01011176">
    <property type="protein sequence ID" value="GFT22378.1"/>
    <property type="molecule type" value="Genomic_DNA"/>
</dbReference>
<accession>A0A8X6TL34</accession>
<feature type="non-terminal residue" evidence="2">
    <location>
        <position position="355"/>
    </location>
</feature>
<evidence type="ECO:0000313" key="3">
    <source>
        <dbReference type="Proteomes" id="UP000887013"/>
    </source>
</evidence>
<feature type="compositionally biased region" description="Low complexity" evidence="1">
    <location>
        <begin position="181"/>
        <end position="196"/>
    </location>
</feature>
<feature type="compositionally biased region" description="Low complexity" evidence="1">
    <location>
        <begin position="19"/>
        <end position="36"/>
    </location>
</feature>